<sequence>MPGGVSISSETAVLTGNTFASYASNHGADFTNLVVSGEAGAAVTLVFRPQANEWEVLSTSVQLQLCLPGDVYSSELYCQPCEAGTIKFTNDSTACSRCVNGLHCPGGSTYEVKNGYWLAPNAQYCEPSDVECLMDRVYKCDIEEACSGNEPAGTNLTRRGDSPQEAAVLQLCNTVHFTDGVLCGGNIPPVCGTGYQRTINDDGCQSCPPKWQLYAVTTVLLVLLVGLVVGLAKLAQVSKEADADLSLRDATSLSKARTCFSITLGYFQVLSQLGILFTKEIIPAGLLQLSQMFSFIQLDFGSMFSISCLPKLAGSHFSRHLLQALSLPFVIVGVTVCFHAVRRVLRNRRLRAGGDLSLDDRVTNLAWQSHDLKACVGVAFFFLNLIHPSTATTLFQILHCKGYFYNSMGSRQQRWIYLDLSLECDTEDWHVMLVPTFIMIVCFVFGFPLYIFVRMTYLRTWHKARIPAADHARYMEQQSKLGAWQRIPEENSSPHARSASFRRRVLPDYVDVYMAAGSYVEVAEDLIQASRSNPLAPLSTSTSSYMASPEVKAKPLSTTSFKRRRYSITRMLEIMHLSSPTDQILEPAQGGGLGPSSPRAMAMVPANEDAQSVECAPCELPSGGRWAKIKLRTTEVLWVTLYEKDDPADYGVVYKVPLTSLDDSQQIFMQFFEPYEHSFFFFHCWEMLRRLLQTSFIVLVELLHGEGIALLFGVVVAFIAIMVHLPLSPFKNDAMDRLQLIVLINQFIIQLVMLHGQDGTSGSDLGLSITLVVIQFVKDLAQHEWNMRMCYRDSDMDNRRSVAAIRERVLSTAFYP</sequence>
<keyword evidence="1" id="KW-0812">Transmembrane</keyword>
<evidence type="ECO:0000313" key="3">
    <source>
        <dbReference type="Proteomes" id="UP001190700"/>
    </source>
</evidence>
<evidence type="ECO:0000313" key="2">
    <source>
        <dbReference type="EMBL" id="KAK3237301.1"/>
    </source>
</evidence>
<feature type="transmembrane region" description="Helical" evidence="1">
    <location>
        <begin position="211"/>
        <end position="235"/>
    </location>
</feature>
<feature type="transmembrane region" description="Helical" evidence="1">
    <location>
        <begin position="321"/>
        <end position="341"/>
    </location>
</feature>
<dbReference type="PANTHER" id="PTHR11319">
    <property type="entry name" value="G PROTEIN-COUPLED RECEPTOR-RELATED"/>
    <property type="match status" value="1"/>
</dbReference>
<dbReference type="Proteomes" id="UP001190700">
    <property type="component" value="Unassembled WGS sequence"/>
</dbReference>
<comment type="caution">
    <text evidence="2">The sequence shown here is derived from an EMBL/GenBank/DDBJ whole genome shotgun (WGS) entry which is preliminary data.</text>
</comment>
<proteinExistence type="predicted"/>
<protein>
    <submittedName>
        <fullName evidence="2">Uncharacterized protein</fullName>
    </submittedName>
</protein>
<dbReference type="EMBL" id="LGRX02034649">
    <property type="protein sequence ID" value="KAK3237301.1"/>
    <property type="molecule type" value="Genomic_DNA"/>
</dbReference>
<feature type="transmembrane region" description="Helical" evidence="1">
    <location>
        <begin position="256"/>
        <end position="277"/>
    </location>
</feature>
<name>A0AAE0BIP5_9CHLO</name>
<keyword evidence="1" id="KW-1133">Transmembrane helix</keyword>
<keyword evidence="3" id="KW-1185">Reference proteome</keyword>
<feature type="transmembrane region" description="Helical" evidence="1">
    <location>
        <begin position="429"/>
        <end position="453"/>
    </location>
</feature>
<evidence type="ECO:0000256" key="1">
    <source>
        <dbReference type="SAM" id="Phobius"/>
    </source>
</evidence>
<gene>
    <name evidence="2" type="ORF">CYMTET_52619</name>
</gene>
<keyword evidence="1" id="KW-0472">Membrane</keyword>
<dbReference type="AlphaFoldDB" id="A0AAE0BIP5"/>
<feature type="transmembrane region" description="Helical" evidence="1">
    <location>
        <begin position="696"/>
        <end position="725"/>
    </location>
</feature>
<dbReference type="PANTHER" id="PTHR11319:SF35">
    <property type="entry name" value="OUTER MEMBRANE PROTEIN PMPC-RELATED"/>
    <property type="match status" value="1"/>
</dbReference>
<organism evidence="2 3">
    <name type="scientific">Cymbomonas tetramitiformis</name>
    <dbReference type="NCBI Taxonomy" id="36881"/>
    <lineage>
        <taxon>Eukaryota</taxon>
        <taxon>Viridiplantae</taxon>
        <taxon>Chlorophyta</taxon>
        <taxon>Pyramimonadophyceae</taxon>
        <taxon>Pyramimonadales</taxon>
        <taxon>Pyramimonadaceae</taxon>
        <taxon>Cymbomonas</taxon>
    </lineage>
</organism>
<reference evidence="2 3" key="1">
    <citation type="journal article" date="2015" name="Genome Biol. Evol.">
        <title>Comparative Genomics of a Bacterivorous Green Alga Reveals Evolutionary Causalities and Consequences of Phago-Mixotrophic Mode of Nutrition.</title>
        <authorList>
            <person name="Burns J.A."/>
            <person name="Paasch A."/>
            <person name="Narechania A."/>
            <person name="Kim E."/>
        </authorList>
    </citation>
    <scope>NUCLEOTIDE SEQUENCE [LARGE SCALE GENOMIC DNA]</scope>
    <source>
        <strain evidence="2 3">PLY_AMNH</strain>
    </source>
</reference>
<accession>A0AAE0BIP5</accession>